<dbReference type="GO" id="GO:0000287">
    <property type="term" value="F:magnesium ion binding"/>
    <property type="evidence" value="ECO:0007669"/>
    <property type="project" value="UniProtKB-UniRule"/>
</dbReference>
<evidence type="ECO:0000256" key="6">
    <source>
        <dbReference type="ARBA" id="ARBA00022842"/>
    </source>
</evidence>
<comment type="caution">
    <text evidence="11">The sequence shown here is derived from an EMBL/GenBank/DDBJ whole genome shotgun (WGS) entry which is preliminary data.</text>
</comment>
<dbReference type="NCBIfam" id="TIGR01016">
    <property type="entry name" value="sucCoAbeta"/>
    <property type="match status" value="1"/>
</dbReference>
<dbReference type="FunFam" id="3.30.470.20:FF:000002">
    <property type="entry name" value="Succinate--CoA ligase [ADP-forming] subunit beta"/>
    <property type="match status" value="1"/>
</dbReference>
<dbReference type="Gene3D" id="3.30.470.20">
    <property type="entry name" value="ATP-grasp fold, B domain"/>
    <property type="match status" value="1"/>
</dbReference>
<feature type="binding site" evidence="8">
    <location>
        <position position="271"/>
    </location>
    <ligand>
        <name>substrate</name>
        <note>ligand shared with subunit alpha</note>
    </ligand>
</feature>
<evidence type="ECO:0000259" key="9">
    <source>
        <dbReference type="Pfam" id="PF00549"/>
    </source>
</evidence>
<dbReference type="GO" id="GO:0006104">
    <property type="term" value="P:succinyl-CoA metabolic process"/>
    <property type="evidence" value="ECO:0007669"/>
    <property type="project" value="TreeGrafter"/>
</dbReference>
<dbReference type="InterPro" id="IPR017866">
    <property type="entry name" value="Succ-CoA_synthase_bsu_CS"/>
</dbReference>
<feature type="domain" description="ATP-grasp fold succinyl-CoA synthetase-type" evidence="10">
    <location>
        <begin position="2"/>
        <end position="209"/>
    </location>
</feature>
<dbReference type="GO" id="GO:0005524">
    <property type="term" value="F:ATP binding"/>
    <property type="evidence" value="ECO:0007669"/>
    <property type="project" value="UniProtKB-UniRule"/>
</dbReference>
<keyword evidence="4 8" id="KW-0479">Metal-binding</keyword>
<reference evidence="11 12" key="1">
    <citation type="submission" date="2015-10" db="EMBL/GenBank/DDBJ databases">
        <title>Metagenome-Assembled Genomes uncover a global brackish microbiome.</title>
        <authorList>
            <person name="Hugerth L.W."/>
            <person name="Larsson J."/>
            <person name="Alneberg J."/>
            <person name="Lindh M.V."/>
            <person name="Legrand C."/>
            <person name="Pinhassi J."/>
            <person name="Andersson A.F."/>
        </authorList>
    </citation>
    <scope>NUCLEOTIDE SEQUENCE [LARGE SCALE GENOMIC DNA]</scope>
    <source>
        <strain evidence="11">BACL9 MAG-120820-bin42</strain>
    </source>
</reference>
<dbReference type="GO" id="GO:0006099">
    <property type="term" value="P:tricarboxylic acid cycle"/>
    <property type="evidence" value="ECO:0007669"/>
    <property type="project" value="UniProtKB-UniRule"/>
</dbReference>
<dbReference type="InterPro" id="IPR005809">
    <property type="entry name" value="Succ_CoA_ligase-like_bsu"/>
</dbReference>
<dbReference type="NCBIfam" id="NF001913">
    <property type="entry name" value="PRK00696.1"/>
    <property type="match status" value="1"/>
</dbReference>
<evidence type="ECO:0000313" key="12">
    <source>
        <dbReference type="Proteomes" id="UP000051557"/>
    </source>
</evidence>
<comment type="subunit">
    <text evidence="7">Heterodimer of an alpha and a beta subunit. The beta subunit determines specificity for GTP.</text>
</comment>
<feature type="binding site" evidence="8">
    <location>
        <position position="206"/>
    </location>
    <ligand>
        <name>Mg(2+)</name>
        <dbReference type="ChEBI" id="CHEBI:18420"/>
    </ligand>
</feature>
<gene>
    <name evidence="8 11" type="primary">sucC</name>
    <name evidence="11" type="ORF">ABS32_01790</name>
</gene>
<sequence>MNIHEYQARDLLAASGVAIPRGAVARTPEEAESIARSLPCNSFVVKAQVHAGGRGKGHFTDGYKSGVHLVKTPHQVRDVAKHMIGNTLLTHQTGPEGKPVHAVLVGESTEIARELYLAIVMDRNSGSPVIVASQQGGVEIEAVAEKTPEAILREVIHPGLGLQPYQARKVSIFLGFPSTGLRAPCRLLHAAYKLFIEKDCAQVEINPLAVTKGGDVVALDAKLNFDDNALFRHKEIQDLQDPSQEDPRDLAAAEHHLNYIGLDGNIGCMVNGAGLAMATLDLIQAAGGKPANFLDVGGGASEQMITAAFRLLQADTSVKAVFVNIFGGILKCDLLAQGMIAACRSNPPRVPIIVRLQGTNVEQGRKLLQESGLPLIPAEGLMEGATKAVAAAGKKGK</sequence>
<comment type="caution">
    <text evidence="8">Lacks conserved residue(s) required for the propagation of feature annotation.</text>
</comment>
<evidence type="ECO:0000313" key="11">
    <source>
        <dbReference type="EMBL" id="KRP32983.1"/>
    </source>
</evidence>
<comment type="catalytic activity">
    <reaction evidence="8">
        <text>succinate + ATP + CoA = succinyl-CoA + ADP + phosphate</text>
        <dbReference type="Rhea" id="RHEA:17661"/>
        <dbReference type="ChEBI" id="CHEBI:30031"/>
        <dbReference type="ChEBI" id="CHEBI:30616"/>
        <dbReference type="ChEBI" id="CHEBI:43474"/>
        <dbReference type="ChEBI" id="CHEBI:57287"/>
        <dbReference type="ChEBI" id="CHEBI:57292"/>
        <dbReference type="ChEBI" id="CHEBI:456216"/>
        <dbReference type="EC" id="6.2.1.5"/>
    </reaction>
</comment>
<dbReference type="Proteomes" id="UP000051557">
    <property type="component" value="Unassembled WGS sequence"/>
</dbReference>
<dbReference type="EC" id="6.2.1.5" evidence="8"/>
<dbReference type="PANTHER" id="PTHR11815">
    <property type="entry name" value="SUCCINYL-COA SYNTHETASE BETA CHAIN"/>
    <property type="match status" value="1"/>
</dbReference>
<comment type="function">
    <text evidence="8">Succinyl-CoA synthetase functions in the citric acid cycle (TCA), coupling the hydrolysis of succinyl-CoA to the synthesis of either ATP or GTP and thus represents the only step of substrate-level phosphorylation in the TCA. The beta subunit provides nucleotide specificity of the enzyme and binds the substrate succinate, while the binding sites for coenzyme A and phosphate are found in the alpha subunit.</text>
</comment>
<dbReference type="InterPro" id="IPR016102">
    <property type="entry name" value="Succinyl-CoA_synth-like"/>
</dbReference>
<dbReference type="GO" id="GO:0004775">
    <property type="term" value="F:succinate-CoA ligase (ADP-forming) activity"/>
    <property type="evidence" value="ECO:0007669"/>
    <property type="project" value="UniProtKB-UniRule"/>
</dbReference>
<dbReference type="InterPro" id="IPR013650">
    <property type="entry name" value="ATP-grasp_succ-CoA_synth-type"/>
</dbReference>
<dbReference type="PROSITE" id="PS01217">
    <property type="entry name" value="SUCCINYL_COA_LIG_3"/>
    <property type="match status" value="1"/>
</dbReference>
<evidence type="ECO:0000256" key="7">
    <source>
        <dbReference type="ARBA" id="ARBA00063570"/>
    </source>
</evidence>
<keyword evidence="8" id="KW-0067">ATP-binding</keyword>
<dbReference type="FunFam" id="3.30.1490.20:FF:000004">
    <property type="entry name" value="Succinate--CoA ligase [ADP-forming] subunit beta, mitochondrial"/>
    <property type="match status" value="1"/>
</dbReference>
<evidence type="ECO:0000256" key="5">
    <source>
        <dbReference type="ARBA" id="ARBA00022741"/>
    </source>
</evidence>
<dbReference type="FunFam" id="3.40.50.261:FF:000001">
    <property type="entry name" value="Succinate--CoA ligase [ADP-forming] subunit beta"/>
    <property type="match status" value="1"/>
</dbReference>
<dbReference type="SUPFAM" id="SSF56059">
    <property type="entry name" value="Glutathione synthetase ATP-binding domain-like"/>
    <property type="match status" value="1"/>
</dbReference>
<dbReference type="GO" id="GO:0042709">
    <property type="term" value="C:succinate-CoA ligase complex"/>
    <property type="evidence" value="ECO:0007669"/>
    <property type="project" value="TreeGrafter"/>
</dbReference>
<dbReference type="PANTHER" id="PTHR11815:SF10">
    <property type="entry name" value="SUCCINATE--COA LIGASE [GDP-FORMING] SUBUNIT BETA, MITOCHONDRIAL"/>
    <property type="match status" value="1"/>
</dbReference>
<dbReference type="UniPathway" id="UPA00223">
    <property type="reaction ID" value="UER00999"/>
</dbReference>
<dbReference type="Pfam" id="PF00549">
    <property type="entry name" value="Ligase_CoA"/>
    <property type="match status" value="1"/>
</dbReference>
<keyword evidence="3 8" id="KW-0436">Ligase</keyword>
<protein>
    <recommendedName>
        <fullName evidence="8">Succinate--CoA ligase [ADP-forming] subunit beta</fullName>
        <ecNumber evidence="8">6.2.1.5</ecNumber>
    </recommendedName>
    <alternativeName>
        <fullName evidence="8">Succinyl-CoA synthetase subunit beta</fullName>
        <shortName evidence="8">SCS-beta</shortName>
    </alternativeName>
</protein>
<evidence type="ECO:0000259" key="10">
    <source>
        <dbReference type="Pfam" id="PF08442"/>
    </source>
</evidence>
<feature type="binding site" evidence="8">
    <location>
        <begin position="53"/>
        <end position="55"/>
    </location>
    <ligand>
        <name>ATP</name>
        <dbReference type="ChEBI" id="CHEBI:30616"/>
    </ligand>
</feature>
<comment type="catalytic activity">
    <reaction evidence="8">
        <text>GTP + succinate + CoA = succinyl-CoA + GDP + phosphate</text>
        <dbReference type="Rhea" id="RHEA:22120"/>
        <dbReference type="ChEBI" id="CHEBI:30031"/>
        <dbReference type="ChEBI" id="CHEBI:37565"/>
        <dbReference type="ChEBI" id="CHEBI:43474"/>
        <dbReference type="ChEBI" id="CHEBI:57287"/>
        <dbReference type="ChEBI" id="CHEBI:57292"/>
        <dbReference type="ChEBI" id="CHEBI:58189"/>
    </reaction>
</comment>
<dbReference type="SUPFAM" id="SSF52210">
    <property type="entry name" value="Succinyl-CoA synthetase domains"/>
    <property type="match status" value="1"/>
</dbReference>
<proteinExistence type="inferred from homology"/>
<evidence type="ECO:0000256" key="8">
    <source>
        <dbReference type="HAMAP-Rule" id="MF_00558"/>
    </source>
</evidence>
<dbReference type="Gene3D" id="3.40.50.261">
    <property type="entry name" value="Succinyl-CoA synthetase domains"/>
    <property type="match status" value="1"/>
</dbReference>
<keyword evidence="6 8" id="KW-0460">Magnesium</keyword>
<dbReference type="AlphaFoldDB" id="A0A0R2XAS7"/>
<dbReference type="EMBL" id="LIDM01000039">
    <property type="protein sequence ID" value="KRP32983.1"/>
    <property type="molecule type" value="Genomic_DNA"/>
</dbReference>
<dbReference type="Pfam" id="PF08442">
    <property type="entry name" value="ATP-grasp_2"/>
    <property type="match status" value="1"/>
</dbReference>
<feature type="binding site" evidence="8">
    <location>
        <position position="46"/>
    </location>
    <ligand>
        <name>ATP</name>
        <dbReference type="ChEBI" id="CHEBI:30616"/>
    </ligand>
</feature>
<feature type="domain" description="ATP-citrate synthase/succinyl-CoA ligase C-terminal" evidence="9">
    <location>
        <begin position="269"/>
        <end position="389"/>
    </location>
</feature>
<organism evidence="11 12">
    <name type="scientific">Verrucomicrobia subdivision 6 bacterium BACL9 MAG-120820-bin42</name>
    <dbReference type="NCBI Taxonomy" id="1655634"/>
    <lineage>
        <taxon>Bacteria</taxon>
        <taxon>Pseudomonadati</taxon>
        <taxon>Verrucomicrobiota</taxon>
        <taxon>Verrucomicrobiia</taxon>
        <taxon>Verrucomicrobiales</taxon>
        <taxon>Verrucomicrobia subdivision 6</taxon>
    </lineage>
</organism>
<dbReference type="HAMAP" id="MF_00558">
    <property type="entry name" value="Succ_CoA_beta"/>
    <property type="match status" value="1"/>
</dbReference>
<name>A0A0R2XAS7_9BACT</name>
<comment type="subunit">
    <text evidence="8">Heterotetramer of two alpha and two beta subunits.</text>
</comment>
<dbReference type="PIRSF" id="PIRSF001554">
    <property type="entry name" value="SucCS_beta"/>
    <property type="match status" value="1"/>
</dbReference>
<feature type="binding site" evidence="8">
    <location>
        <position position="114"/>
    </location>
    <ligand>
        <name>ATP</name>
        <dbReference type="ChEBI" id="CHEBI:30616"/>
    </ligand>
</feature>
<dbReference type="InterPro" id="IPR013815">
    <property type="entry name" value="ATP_grasp_subdomain_1"/>
</dbReference>
<evidence type="ECO:0000256" key="2">
    <source>
        <dbReference type="ARBA" id="ARBA00022532"/>
    </source>
</evidence>
<keyword evidence="2 8" id="KW-0816">Tricarboxylic acid cycle</keyword>
<comment type="cofactor">
    <cofactor evidence="8">
        <name>Mg(2+)</name>
        <dbReference type="ChEBI" id="CHEBI:18420"/>
    </cofactor>
    <text evidence="8">Binds 1 Mg(2+) ion per subunit.</text>
</comment>
<evidence type="ECO:0000256" key="1">
    <source>
        <dbReference type="ARBA" id="ARBA00009182"/>
    </source>
</evidence>
<evidence type="ECO:0000256" key="4">
    <source>
        <dbReference type="ARBA" id="ARBA00022723"/>
    </source>
</evidence>
<feature type="binding site" evidence="8">
    <location>
        <begin position="328"/>
        <end position="330"/>
    </location>
    <ligand>
        <name>substrate</name>
        <note>ligand shared with subunit alpha</note>
    </ligand>
</feature>
<comment type="similarity">
    <text evidence="1 8">Belongs to the succinate/malate CoA ligase beta subunit family.</text>
</comment>
<feature type="binding site" evidence="8">
    <location>
        <position position="109"/>
    </location>
    <ligand>
        <name>ATP</name>
        <dbReference type="ChEBI" id="CHEBI:30616"/>
    </ligand>
</feature>
<accession>A0A0R2XAS7</accession>
<comment type="pathway">
    <text evidence="8">Carbohydrate metabolism; tricarboxylic acid cycle; succinate from succinyl-CoA (ligase route): step 1/1.</text>
</comment>
<dbReference type="GO" id="GO:0004776">
    <property type="term" value="F:succinate-CoA ligase (GDP-forming) activity"/>
    <property type="evidence" value="ECO:0007669"/>
    <property type="project" value="RHEA"/>
</dbReference>
<keyword evidence="5 8" id="KW-0547">Nucleotide-binding</keyword>
<feature type="binding site" evidence="8">
    <location>
        <position position="220"/>
    </location>
    <ligand>
        <name>Mg(2+)</name>
        <dbReference type="ChEBI" id="CHEBI:18420"/>
    </ligand>
</feature>
<dbReference type="Gene3D" id="3.30.1490.20">
    <property type="entry name" value="ATP-grasp fold, A domain"/>
    <property type="match status" value="1"/>
</dbReference>
<evidence type="ECO:0000256" key="3">
    <source>
        <dbReference type="ARBA" id="ARBA00022598"/>
    </source>
</evidence>
<dbReference type="InterPro" id="IPR005811">
    <property type="entry name" value="SUCC_ACL_C"/>
</dbReference>